<dbReference type="EMBL" id="JXLN01018086">
    <property type="protein sequence ID" value="KPM11837.1"/>
    <property type="molecule type" value="Genomic_DNA"/>
</dbReference>
<reference evidence="1 2" key="1">
    <citation type="journal article" date="2015" name="Parasit. Vectors">
        <title>Draft genome of the scabies mite.</title>
        <authorList>
            <person name="Rider S.D.Jr."/>
            <person name="Morgan M.S."/>
            <person name="Arlian L.G."/>
        </authorList>
    </citation>
    <scope>NUCLEOTIDE SEQUENCE [LARGE SCALE GENOMIC DNA]</scope>
    <source>
        <strain evidence="1">Arlian Lab</strain>
    </source>
</reference>
<comment type="caution">
    <text evidence="1">The sequence shown here is derived from an EMBL/GenBank/DDBJ whole genome shotgun (WGS) entry which is preliminary data.</text>
</comment>
<gene>
    <name evidence="1" type="ORF">QR98_0104130</name>
</gene>
<dbReference type="OrthoDB" id="267284at2759"/>
<dbReference type="InterPro" id="IPR008496">
    <property type="entry name" value="TMEM222/RTE1"/>
</dbReference>
<dbReference type="PANTHER" id="PTHR20921">
    <property type="entry name" value="TRANSMEMBRANE PROTEIN 222"/>
    <property type="match status" value="1"/>
</dbReference>
<dbReference type="VEuPathDB" id="VectorBase:SSCA006293"/>
<evidence type="ECO:0000313" key="1">
    <source>
        <dbReference type="EMBL" id="KPM11837.1"/>
    </source>
</evidence>
<proteinExistence type="predicted"/>
<dbReference type="Proteomes" id="UP000616769">
    <property type="component" value="Unassembled WGS sequence"/>
</dbReference>
<protein>
    <submittedName>
        <fullName evidence="1">DUF778 domain containing protein</fullName>
    </submittedName>
</protein>
<sequence length="182" mass="21532">MSEIKQEDYQIDHKRRHYPFTIVWTPVPILSWIFPHVGHLGIGKSDGHVKDFGRPYKVLTDSNQFGRPLKYWILDPSKAKDGIKGWDDAIEEASFAFCKRMNYIFVSNCHSHVSTALNHMEYDGRSDYDEHKLFWLFNKNYRYVSTWTFIKTWLPLILILTGIIIAVVYFKMDFFRNVSNSN</sequence>
<dbReference type="PANTHER" id="PTHR20921:SF0">
    <property type="entry name" value="TRANSMEMBRANE PROTEIN 222"/>
    <property type="match status" value="1"/>
</dbReference>
<dbReference type="Pfam" id="PF05608">
    <property type="entry name" value="RTE1"/>
    <property type="match status" value="1"/>
</dbReference>
<accession>A0A132ALM4</accession>
<organism evidence="1 2">
    <name type="scientific">Sarcoptes scabiei</name>
    <name type="common">Itch mite</name>
    <name type="synonym">Acarus scabiei</name>
    <dbReference type="NCBI Taxonomy" id="52283"/>
    <lineage>
        <taxon>Eukaryota</taxon>
        <taxon>Metazoa</taxon>
        <taxon>Ecdysozoa</taxon>
        <taxon>Arthropoda</taxon>
        <taxon>Chelicerata</taxon>
        <taxon>Arachnida</taxon>
        <taxon>Acari</taxon>
        <taxon>Acariformes</taxon>
        <taxon>Sarcoptiformes</taxon>
        <taxon>Astigmata</taxon>
        <taxon>Psoroptidia</taxon>
        <taxon>Sarcoptoidea</taxon>
        <taxon>Sarcoptidae</taxon>
        <taxon>Sarcoptinae</taxon>
        <taxon>Sarcoptes</taxon>
    </lineage>
</organism>
<name>A0A132ALM4_SARSC</name>
<evidence type="ECO:0000313" key="2">
    <source>
        <dbReference type="Proteomes" id="UP000616769"/>
    </source>
</evidence>
<dbReference type="AlphaFoldDB" id="A0A132ALM4"/>